<feature type="domain" description="BTB" evidence="2">
    <location>
        <begin position="66"/>
        <end position="127"/>
    </location>
</feature>
<evidence type="ECO:0000259" key="2">
    <source>
        <dbReference type="PROSITE" id="PS50097"/>
    </source>
</evidence>
<dbReference type="Gene3D" id="3.30.710.10">
    <property type="entry name" value="Potassium Channel Kv1.1, Chain A"/>
    <property type="match status" value="1"/>
</dbReference>
<dbReference type="PROSITE" id="PS50097">
    <property type="entry name" value="BTB"/>
    <property type="match status" value="1"/>
</dbReference>
<dbReference type="SUPFAM" id="SSF54695">
    <property type="entry name" value="POZ domain"/>
    <property type="match status" value="1"/>
</dbReference>
<dbReference type="InterPro" id="IPR000210">
    <property type="entry name" value="BTB/POZ_dom"/>
</dbReference>
<dbReference type="Proteomes" id="UP001310594">
    <property type="component" value="Unassembled WGS sequence"/>
</dbReference>
<proteinExistence type="predicted"/>
<name>A0AAN7ZYW1_9PEZI</name>
<feature type="region of interest" description="Disordered" evidence="1">
    <location>
        <begin position="20"/>
        <end position="50"/>
    </location>
</feature>
<organism evidence="3 4">
    <name type="scientific">Elasticomyces elasticus</name>
    <dbReference type="NCBI Taxonomy" id="574655"/>
    <lineage>
        <taxon>Eukaryota</taxon>
        <taxon>Fungi</taxon>
        <taxon>Dikarya</taxon>
        <taxon>Ascomycota</taxon>
        <taxon>Pezizomycotina</taxon>
        <taxon>Dothideomycetes</taxon>
        <taxon>Dothideomycetidae</taxon>
        <taxon>Mycosphaerellales</taxon>
        <taxon>Teratosphaeriaceae</taxon>
        <taxon>Elasticomyces</taxon>
    </lineage>
</organism>
<protein>
    <recommendedName>
        <fullName evidence="2">BTB domain-containing protein</fullName>
    </recommendedName>
</protein>
<comment type="caution">
    <text evidence="3">The sequence shown here is derived from an EMBL/GenBank/DDBJ whole genome shotgun (WGS) entry which is preliminary data.</text>
</comment>
<dbReference type="EMBL" id="JAVRQU010000019">
    <property type="protein sequence ID" value="KAK5692389.1"/>
    <property type="molecule type" value="Genomic_DNA"/>
</dbReference>
<feature type="compositionally biased region" description="Basic and acidic residues" evidence="1">
    <location>
        <begin position="20"/>
        <end position="29"/>
    </location>
</feature>
<evidence type="ECO:0000313" key="3">
    <source>
        <dbReference type="EMBL" id="KAK5692389.1"/>
    </source>
</evidence>
<sequence length="380" mass="41409">MDADIKASQPIEREMSALVDVKAEPDQDVKQPVPLAASPQHSAEPAAGGVQEPVVEETFLADKESGDVTVVLSDGSRVRAYSGVLHLASKKFKKMLGQAPRSATDPQIITFLDDDPEALKMLLRGIHLTALFGTQGWSFSKAASSLASLGAVAAKYRSYYALRPAAEAIMLRSVNTMSMVSLSMDETMIYYAQYSAAAYHLGMPRLFSHYTRRLVLDATSSFTEIQVIEGCSGLPTSVILGLEEQRSSLREELIATITARTNGKCQTPGCPYISPSSAFPAHATRRLAVPHWPPPWGSTTIRTLLQGLMHTGDINLGQTFPMCQHKNNPLVISQTALTIICKTVDGRARGLCLICAEKDETQSRCEHVQDGDFQLKDWIV</sequence>
<gene>
    <name evidence="3" type="ORF">LTR97_010697</name>
</gene>
<accession>A0AAN7ZYW1</accession>
<dbReference type="AlphaFoldDB" id="A0AAN7ZYW1"/>
<dbReference type="InterPro" id="IPR011333">
    <property type="entry name" value="SKP1/BTB/POZ_sf"/>
</dbReference>
<dbReference type="Pfam" id="PF00651">
    <property type="entry name" value="BTB"/>
    <property type="match status" value="1"/>
</dbReference>
<evidence type="ECO:0000256" key="1">
    <source>
        <dbReference type="SAM" id="MobiDB-lite"/>
    </source>
</evidence>
<evidence type="ECO:0000313" key="4">
    <source>
        <dbReference type="Proteomes" id="UP001310594"/>
    </source>
</evidence>
<reference evidence="3" key="1">
    <citation type="submission" date="2023-08" db="EMBL/GenBank/DDBJ databases">
        <title>Black Yeasts Isolated from many extreme environments.</title>
        <authorList>
            <person name="Coleine C."/>
            <person name="Stajich J.E."/>
            <person name="Selbmann L."/>
        </authorList>
    </citation>
    <scope>NUCLEOTIDE SEQUENCE</scope>
    <source>
        <strain evidence="3">CCFEE 5810</strain>
    </source>
</reference>